<evidence type="ECO:0000313" key="3">
    <source>
        <dbReference type="Proteomes" id="UP001430848"/>
    </source>
</evidence>
<feature type="signal peptide" evidence="1">
    <location>
        <begin position="1"/>
        <end position="23"/>
    </location>
</feature>
<name>A0ABR1NPA2_DIAER</name>
<feature type="chain" id="PRO_5045556606" evidence="1">
    <location>
        <begin position="24"/>
        <end position="198"/>
    </location>
</feature>
<dbReference type="Proteomes" id="UP001430848">
    <property type="component" value="Unassembled WGS sequence"/>
</dbReference>
<comment type="caution">
    <text evidence="2">The sequence shown here is derived from an EMBL/GenBank/DDBJ whole genome shotgun (WGS) entry which is preliminary data.</text>
</comment>
<gene>
    <name evidence="2" type="ORF">SLS63_013151</name>
</gene>
<evidence type="ECO:0000313" key="2">
    <source>
        <dbReference type="EMBL" id="KAK7709636.1"/>
    </source>
</evidence>
<accession>A0ABR1NPA2</accession>
<reference evidence="2 3" key="1">
    <citation type="submission" date="2024-02" db="EMBL/GenBank/DDBJ databases">
        <title>De novo assembly and annotation of 12 fungi associated with fruit tree decline syndrome in Ontario, Canada.</title>
        <authorList>
            <person name="Sulman M."/>
            <person name="Ellouze W."/>
            <person name="Ilyukhin E."/>
        </authorList>
    </citation>
    <scope>NUCLEOTIDE SEQUENCE [LARGE SCALE GENOMIC DNA]</scope>
    <source>
        <strain evidence="2 3">M169</strain>
    </source>
</reference>
<organism evidence="2 3">
    <name type="scientific">Diaporthe eres</name>
    <name type="common">Phomopsis oblonga</name>
    <dbReference type="NCBI Taxonomy" id="83184"/>
    <lineage>
        <taxon>Eukaryota</taxon>
        <taxon>Fungi</taxon>
        <taxon>Dikarya</taxon>
        <taxon>Ascomycota</taxon>
        <taxon>Pezizomycotina</taxon>
        <taxon>Sordariomycetes</taxon>
        <taxon>Sordariomycetidae</taxon>
        <taxon>Diaporthales</taxon>
        <taxon>Diaporthaceae</taxon>
        <taxon>Diaporthe</taxon>
        <taxon>Diaporthe eres species complex</taxon>
    </lineage>
</organism>
<evidence type="ECO:0000256" key="1">
    <source>
        <dbReference type="SAM" id="SignalP"/>
    </source>
</evidence>
<protein>
    <submittedName>
        <fullName evidence="2">Uncharacterized protein</fullName>
    </submittedName>
</protein>
<keyword evidence="3" id="KW-1185">Reference proteome</keyword>
<keyword evidence="1" id="KW-0732">Signal</keyword>
<dbReference type="EMBL" id="JAKNSF020000166">
    <property type="protein sequence ID" value="KAK7709636.1"/>
    <property type="molecule type" value="Genomic_DNA"/>
</dbReference>
<proteinExistence type="predicted"/>
<sequence>MISHSFSILFVALGLLSTIGNNAYSVDFTTDETETRWVFQIYADGYTDKDEEGNQMPLDNLMINKDSKRLTVLKAMNGLDTTEPRLKMRQVLKECWEQAGLQPSELKEVLGYMIENTNMKESIADCRTAQGLAESDSFEVTGTDTDANTKICWDRLGNTIFSSAIRGAIRDFDINKQLISIKVDNGGNWDHVYYRFST</sequence>